<keyword evidence="3" id="KW-1185">Reference proteome</keyword>
<feature type="signal peptide" evidence="1">
    <location>
        <begin position="1"/>
        <end position="22"/>
    </location>
</feature>
<dbReference type="Proteomes" id="UP000324222">
    <property type="component" value="Unassembled WGS sequence"/>
</dbReference>
<evidence type="ECO:0000313" key="3">
    <source>
        <dbReference type="Proteomes" id="UP000324222"/>
    </source>
</evidence>
<evidence type="ECO:0000313" key="2">
    <source>
        <dbReference type="EMBL" id="MPC96669.1"/>
    </source>
</evidence>
<dbReference type="AlphaFoldDB" id="A0A5B7JPB7"/>
<dbReference type="EMBL" id="VSRR010106883">
    <property type="protein sequence ID" value="MPC96669.1"/>
    <property type="molecule type" value="Genomic_DNA"/>
</dbReference>
<organism evidence="2 3">
    <name type="scientific">Portunus trituberculatus</name>
    <name type="common">Swimming crab</name>
    <name type="synonym">Neptunus trituberculatus</name>
    <dbReference type="NCBI Taxonomy" id="210409"/>
    <lineage>
        <taxon>Eukaryota</taxon>
        <taxon>Metazoa</taxon>
        <taxon>Ecdysozoa</taxon>
        <taxon>Arthropoda</taxon>
        <taxon>Crustacea</taxon>
        <taxon>Multicrustacea</taxon>
        <taxon>Malacostraca</taxon>
        <taxon>Eumalacostraca</taxon>
        <taxon>Eucarida</taxon>
        <taxon>Decapoda</taxon>
        <taxon>Pleocyemata</taxon>
        <taxon>Brachyura</taxon>
        <taxon>Eubrachyura</taxon>
        <taxon>Portunoidea</taxon>
        <taxon>Portunidae</taxon>
        <taxon>Portuninae</taxon>
        <taxon>Portunus</taxon>
    </lineage>
</organism>
<keyword evidence="1" id="KW-0732">Signal</keyword>
<reference evidence="2 3" key="1">
    <citation type="submission" date="2019-05" db="EMBL/GenBank/DDBJ databases">
        <title>Another draft genome of Portunus trituberculatus and its Hox gene families provides insights of decapod evolution.</title>
        <authorList>
            <person name="Jeong J.-H."/>
            <person name="Song I."/>
            <person name="Kim S."/>
            <person name="Choi T."/>
            <person name="Kim D."/>
            <person name="Ryu S."/>
            <person name="Kim W."/>
        </authorList>
    </citation>
    <scope>NUCLEOTIDE SEQUENCE [LARGE SCALE GENOMIC DNA]</scope>
    <source>
        <tissue evidence="2">Muscle</tissue>
    </source>
</reference>
<accession>A0A5B7JPB7</accession>
<feature type="chain" id="PRO_5023040827" evidence="1">
    <location>
        <begin position="23"/>
        <end position="59"/>
    </location>
</feature>
<evidence type="ECO:0000256" key="1">
    <source>
        <dbReference type="SAM" id="SignalP"/>
    </source>
</evidence>
<gene>
    <name evidence="2" type="ORF">E2C01_091940</name>
</gene>
<name>A0A5B7JPB7_PORTR</name>
<protein>
    <submittedName>
        <fullName evidence="2">Uncharacterized protein</fullName>
    </submittedName>
</protein>
<proteinExistence type="predicted"/>
<sequence>MKLQTNISIAILLSLNLAGLLQHPWHVECVKKEAGSLESLLGTRLDWTLVKIKTPVFFM</sequence>
<comment type="caution">
    <text evidence="2">The sequence shown here is derived from an EMBL/GenBank/DDBJ whole genome shotgun (WGS) entry which is preliminary data.</text>
</comment>